<evidence type="ECO:0000313" key="3">
    <source>
        <dbReference type="WBParaSite" id="PTRK_0001761400.1"/>
    </source>
</evidence>
<dbReference type="STRING" id="131310.A0A0N5A6J0"/>
<dbReference type="Gene3D" id="1.20.930.10">
    <property type="entry name" value="Conserved domain common to transcription factors TFIIS, elongin A, CRSP70"/>
    <property type="match status" value="1"/>
</dbReference>
<keyword evidence="2" id="KW-1185">Reference proteome</keyword>
<evidence type="ECO:0000313" key="2">
    <source>
        <dbReference type="Proteomes" id="UP000038045"/>
    </source>
</evidence>
<name>A0A0N5A6J0_PARTI</name>
<organism evidence="2 3">
    <name type="scientific">Parastrongyloides trichosuri</name>
    <name type="common">Possum-specific nematode worm</name>
    <dbReference type="NCBI Taxonomy" id="131310"/>
    <lineage>
        <taxon>Eukaryota</taxon>
        <taxon>Metazoa</taxon>
        <taxon>Ecdysozoa</taxon>
        <taxon>Nematoda</taxon>
        <taxon>Chromadorea</taxon>
        <taxon>Rhabditida</taxon>
        <taxon>Tylenchina</taxon>
        <taxon>Panagrolaimomorpha</taxon>
        <taxon>Strongyloidoidea</taxon>
        <taxon>Strongyloididae</taxon>
        <taxon>Parastrongyloides</taxon>
    </lineage>
</organism>
<dbReference type="SUPFAM" id="SSF47676">
    <property type="entry name" value="Conserved domain common to transcription factors TFIIS, elongin A, CRSP70"/>
    <property type="match status" value="1"/>
</dbReference>
<proteinExistence type="predicted"/>
<reference evidence="3" key="1">
    <citation type="submission" date="2017-02" db="UniProtKB">
        <authorList>
            <consortium name="WormBaseParasite"/>
        </authorList>
    </citation>
    <scope>IDENTIFICATION</scope>
</reference>
<sequence>MDYETRQLVTLKINKYIEKIFDDKSVSFTICNVYICHIFLKGLHYLEKINKLPLNFELIATTGLQKVISKVSRTGNKEQKLLAKMMLSKWRHGSFNGMSCKSISDIVPESDNKSSRKRKSSIIECVDMKKCKKEDSSVVVSKSYNKNSTSNKRRTNIVHSEEMKEVFQVSDTKIVIRRVSQERDENGKIKEGHVPIVKNNDKKTTNKVLTNNGLKKKGYLMAKTVKMLKNRCL</sequence>
<dbReference type="InterPro" id="IPR035441">
    <property type="entry name" value="TFIIS/LEDGF_dom_sf"/>
</dbReference>
<dbReference type="Proteomes" id="UP000038045">
    <property type="component" value="Unplaced"/>
</dbReference>
<accession>A0A0N5A6J0</accession>
<dbReference type="Pfam" id="PF08711">
    <property type="entry name" value="Med26"/>
    <property type="match status" value="1"/>
</dbReference>
<dbReference type="AlphaFoldDB" id="A0A0N5A6J0"/>
<dbReference type="WBParaSite" id="PTRK_0001761400.1">
    <property type="protein sequence ID" value="PTRK_0001761400.1"/>
    <property type="gene ID" value="PTRK_0001761400"/>
</dbReference>
<evidence type="ECO:0000259" key="1">
    <source>
        <dbReference type="Pfam" id="PF08711"/>
    </source>
</evidence>
<dbReference type="InterPro" id="IPR017923">
    <property type="entry name" value="TFIIS_N"/>
</dbReference>
<feature type="domain" description="TFIIS N-terminal" evidence="1">
    <location>
        <begin position="45"/>
        <end position="91"/>
    </location>
</feature>
<protein>
    <submittedName>
        <fullName evidence="3">TFIIS N-terminal domain-containing protein</fullName>
    </submittedName>
</protein>